<feature type="compositionally biased region" description="Low complexity" evidence="2">
    <location>
        <begin position="65"/>
        <end position="74"/>
    </location>
</feature>
<dbReference type="PANTHER" id="PTHR22603">
    <property type="entry name" value="CHOLINE/ETHANOALAMINE KINASE"/>
    <property type="match status" value="1"/>
</dbReference>
<organism evidence="4 5">
    <name type="scientific">Microdochium trichocladiopsis</name>
    <dbReference type="NCBI Taxonomy" id="1682393"/>
    <lineage>
        <taxon>Eukaryota</taxon>
        <taxon>Fungi</taxon>
        <taxon>Dikarya</taxon>
        <taxon>Ascomycota</taxon>
        <taxon>Pezizomycotina</taxon>
        <taxon>Sordariomycetes</taxon>
        <taxon>Xylariomycetidae</taxon>
        <taxon>Xylariales</taxon>
        <taxon>Microdochiaceae</taxon>
        <taxon>Microdochium</taxon>
    </lineage>
</organism>
<feature type="compositionally biased region" description="Polar residues" evidence="2">
    <location>
        <begin position="1"/>
        <end position="10"/>
    </location>
</feature>
<accession>A0A9P8YEK2</accession>
<comment type="caution">
    <text evidence="4">The sequence shown here is derived from an EMBL/GenBank/DDBJ whole genome shotgun (WGS) entry which is preliminary data.</text>
</comment>
<protein>
    <submittedName>
        <fullName evidence="4">Kinase-like domain-containing protein</fullName>
    </submittedName>
</protein>
<dbReference type="SUPFAM" id="SSF56112">
    <property type="entry name" value="Protein kinase-like (PK-like)"/>
    <property type="match status" value="1"/>
</dbReference>
<keyword evidence="4" id="KW-0808">Transferase</keyword>
<feature type="region of interest" description="Disordered" evidence="2">
    <location>
        <begin position="268"/>
        <end position="287"/>
    </location>
</feature>
<feature type="compositionally biased region" description="Polar residues" evidence="2">
    <location>
        <begin position="268"/>
        <end position="279"/>
    </location>
</feature>
<dbReference type="AlphaFoldDB" id="A0A9P8YEK2"/>
<evidence type="ECO:0000259" key="3">
    <source>
        <dbReference type="Pfam" id="PF04428"/>
    </source>
</evidence>
<proteinExistence type="inferred from homology"/>
<evidence type="ECO:0000313" key="4">
    <source>
        <dbReference type="EMBL" id="KAH7037462.1"/>
    </source>
</evidence>
<feature type="compositionally biased region" description="Polar residues" evidence="2">
    <location>
        <begin position="169"/>
        <end position="180"/>
    </location>
</feature>
<dbReference type="GO" id="GO:0005737">
    <property type="term" value="C:cytoplasm"/>
    <property type="evidence" value="ECO:0007669"/>
    <property type="project" value="TreeGrafter"/>
</dbReference>
<comment type="similarity">
    <text evidence="1">Belongs to the choline/ethanolamine kinase family.</text>
</comment>
<feature type="region of interest" description="Disordered" evidence="2">
    <location>
        <begin position="104"/>
        <end position="128"/>
    </location>
</feature>
<dbReference type="Pfam" id="PF04428">
    <property type="entry name" value="Choline_kin_N"/>
    <property type="match status" value="1"/>
</dbReference>
<dbReference type="GO" id="GO:0004305">
    <property type="term" value="F:ethanolamine kinase activity"/>
    <property type="evidence" value="ECO:0007669"/>
    <property type="project" value="TreeGrafter"/>
</dbReference>
<gene>
    <name evidence="4" type="ORF">B0I36DRAFT_66509</name>
</gene>
<dbReference type="PANTHER" id="PTHR22603:SF93">
    <property type="entry name" value="RE24176P"/>
    <property type="match status" value="1"/>
</dbReference>
<keyword evidence="5" id="KW-1185">Reference proteome</keyword>
<dbReference type="EMBL" id="JAGTJQ010000002">
    <property type="protein sequence ID" value="KAH7037462.1"/>
    <property type="molecule type" value="Genomic_DNA"/>
</dbReference>
<dbReference type="Proteomes" id="UP000756346">
    <property type="component" value="Unassembled WGS sequence"/>
</dbReference>
<dbReference type="GO" id="GO:0004103">
    <property type="term" value="F:choline kinase activity"/>
    <property type="evidence" value="ECO:0007669"/>
    <property type="project" value="TreeGrafter"/>
</dbReference>
<dbReference type="Gene3D" id="3.30.200.20">
    <property type="entry name" value="Phosphorylase Kinase, domain 1"/>
    <property type="match status" value="1"/>
</dbReference>
<evidence type="ECO:0000256" key="1">
    <source>
        <dbReference type="ARBA" id="ARBA00038211"/>
    </source>
</evidence>
<feature type="region of interest" description="Disordered" evidence="2">
    <location>
        <begin position="145"/>
        <end position="194"/>
    </location>
</feature>
<feature type="domain" description="Choline kinase N-terminal" evidence="3">
    <location>
        <begin position="246"/>
        <end position="321"/>
    </location>
</feature>
<dbReference type="InterPro" id="IPR007521">
    <property type="entry name" value="Choline_kin_N"/>
</dbReference>
<dbReference type="Pfam" id="PF01633">
    <property type="entry name" value="Choline_kinase"/>
    <property type="match status" value="1"/>
</dbReference>
<dbReference type="InterPro" id="IPR011009">
    <property type="entry name" value="Kinase-like_dom_sf"/>
</dbReference>
<dbReference type="OrthoDB" id="10267235at2759"/>
<dbReference type="Gene3D" id="3.90.1200.10">
    <property type="match status" value="1"/>
</dbReference>
<feature type="region of interest" description="Disordered" evidence="2">
    <location>
        <begin position="1"/>
        <end position="88"/>
    </location>
</feature>
<sequence>MSSSTPNSSGAGAALPLRSALKTDDDSERSTPISASGATKAVQIAEPEPEPEEGEETQRRKRFSAGLARRLAGRPPAPAETSSRSSIRSASSLEALNSLAIAAAASQRQDGADDAQSQATRHRHRPDLVTERLLAQVAEWIHHERTKKHGHRFRRGHSHKQTADPAGETAQNDGASGSSTSRHDRRYSIDSQSSDVSFDRLQRIVDDSMTALGLNAIPHPSPRLGRRSHGRRRSSVLHRAASSDTDFLDGDALVPTCDAVLDNSKAMSMTGGSAGSMQEDTSKMSSKERKEREAWLTFKNEVIRLTHTLRLKGWRRVPLDGGDLISICRLSGALTNAVYVVTPPEPEQLIQSDTAKKRPAKLLLRVYGPQADSIIDREHELNVLKRLARKKIGARLLGTFTNGRFEEFLNALALTSEALREPDTSKQIAKRMRELHDGIELLREEREGGPAVLNNFDCWLPKVQKAALYLDSLIAAGKYAPLRGCEEDWKVRGFVCGVEWPKFLAAVERYRRHLSQLYGQPEIILDQLVFAHSDTQYGNILRVQPDDDQSPLLQENYKHKQLVVIDFEYSAANTRGLEFANHFTEWCYNYHDERKPYSCNVHNYPKPDEQRRFLKAYVNHRPEYPHPGASTPNLTPLATPTIGPAGTPSLSAATGSSSSIVEFMLDARVPAGGWKEEEKRRDDDAERQIEALLEEIKLWRVANSAMWIAWGIMQSNIAGFDMDKGEPLSAQECQVQKEEEEAAAREKDATARAEASDKGVPEDEEVEAEEEFDYLAYTHERALFFWGDCVEMGLVKEEELPASLVARLKRIKY</sequence>
<evidence type="ECO:0000313" key="5">
    <source>
        <dbReference type="Proteomes" id="UP000756346"/>
    </source>
</evidence>
<feature type="compositionally biased region" description="Basic residues" evidence="2">
    <location>
        <begin position="145"/>
        <end position="160"/>
    </location>
</feature>
<feature type="compositionally biased region" description="Basic and acidic residues" evidence="2">
    <location>
        <begin position="742"/>
        <end position="761"/>
    </location>
</feature>
<reference evidence="4" key="1">
    <citation type="journal article" date="2021" name="Nat. Commun.">
        <title>Genetic determinants of endophytism in the Arabidopsis root mycobiome.</title>
        <authorList>
            <person name="Mesny F."/>
            <person name="Miyauchi S."/>
            <person name="Thiergart T."/>
            <person name="Pickel B."/>
            <person name="Atanasova L."/>
            <person name="Karlsson M."/>
            <person name="Huettel B."/>
            <person name="Barry K.W."/>
            <person name="Haridas S."/>
            <person name="Chen C."/>
            <person name="Bauer D."/>
            <person name="Andreopoulos W."/>
            <person name="Pangilinan J."/>
            <person name="LaButti K."/>
            <person name="Riley R."/>
            <person name="Lipzen A."/>
            <person name="Clum A."/>
            <person name="Drula E."/>
            <person name="Henrissat B."/>
            <person name="Kohler A."/>
            <person name="Grigoriev I.V."/>
            <person name="Martin F.M."/>
            <person name="Hacquard S."/>
        </authorList>
    </citation>
    <scope>NUCLEOTIDE SEQUENCE</scope>
    <source>
        <strain evidence="4">MPI-CAGE-CH-0230</strain>
    </source>
</reference>
<dbReference type="RefSeq" id="XP_046016583.1">
    <property type="nucleotide sequence ID" value="XM_046163182.1"/>
</dbReference>
<keyword evidence="4" id="KW-0418">Kinase</keyword>
<evidence type="ECO:0000256" key="2">
    <source>
        <dbReference type="SAM" id="MobiDB-lite"/>
    </source>
</evidence>
<feature type="region of interest" description="Disordered" evidence="2">
    <location>
        <begin position="740"/>
        <end position="766"/>
    </location>
</feature>
<feature type="compositionally biased region" description="Low complexity" evidence="2">
    <location>
        <begin position="104"/>
        <end position="119"/>
    </location>
</feature>
<dbReference type="GO" id="GO:0006646">
    <property type="term" value="P:phosphatidylethanolamine biosynthetic process"/>
    <property type="evidence" value="ECO:0007669"/>
    <property type="project" value="TreeGrafter"/>
</dbReference>
<dbReference type="GeneID" id="70192728"/>
<name>A0A9P8YEK2_9PEZI</name>
<dbReference type="CDD" id="cd05157">
    <property type="entry name" value="ETNK_euk"/>
    <property type="match status" value="1"/>
</dbReference>